<dbReference type="GO" id="GO:0046872">
    <property type="term" value="F:metal ion binding"/>
    <property type="evidence" value="ECO:0007669"/>
    <property type="project" value="UniProtKB-KW"/>
</dbReference>
<proteinExistence type="predicted"/>
<organism evidence="24 25">
    <name type="scientific">Lachnellula arida</name>
    <dbReference type="NCBI Taxonomy" id="1316785"/>
    <lineage>
        <taxon>Eukaryota</taxon>
        <taxon>Fungi</taxon>
        <taxon>Dikarya</taxon>
        <taxon>Ascomycota</taxon>
        <taxon>Pezizomycotina</taxon>
        <taxon>Leotiomycetes</taxon>
        <taxon>Helotiales</taxon>
        <taxon>Lachnaceae</taxon>
        <taxon>Lachnellula</taxon>
    </lineage>
</organism>
<evidence type="ECO:0000256" key="14">
    <source>
        <dbReference type="ARBA" id="ARBA00022908"/>
    </source>
</evidence>
<dbReference type="GO" id="GO:0004519">
    <property type="term" value="F:endonuclease activity"/>
    <property type="evidence" value="ECO:0007669"/>
    <property type="project" value="UniProtKB-KW"/>
</dbReference>
<feature type="domain" description="Integrase catalytic" evidence="23">
    <location>
        <begin position="363"/>
        <end position="530"/>
    </location>
</feature>
<dbReference type="GO" id="GO:0006508">
    <property type="term" value="P:proteolysis"/>
    <property type="evidence" value="ECO:0007669"/>
    <property type="project" value="UniProtKB-KW"/>
</dbReference>
<dbReference type="GO" id="GO:0015074">
    <property type="term" value="P:DNA integration"/>
    <property type="evidence" value="ECO:0007669"/>
    <property type="project" value="UniProtKB-KW"/>
</dbReference>
<protein>
    <submittedName>
        <fullName evidence="24">Retrovirus-related Pol polyprotein from transposon TNT 1-94</fullName>
    </submittedName>
</protein>
<keyword evidence="15" id="KW-0695">RNA-directed DNA polymerase</keyword>
<dbReference type="SUPFAM" id="SSF53098">
    <property type="entry name" value="Ribonuclease H-like"/>
    <property type="match status" value="1"/>
</dbReference>
<dbReference type="InterPro" id="IPR036397">
    <property type="entry name" value="RNaseH_sf"/>
</dbReference>
<keyword evidence="14" id="KW-0229">DNA integration</keyword>
<keyword evidence="3" id="KW-1188">Viral release from host cell</keyword>
<keyword evidence="10" id="KW-0378">Hydrolase</keyword>
<reference evidence="24 25" key="1">
    <citation type="submission" date="2018-05" db="EMBL/GenBank/DDBJ databases">
        <title>Whole genome sequencing for identification of molecular markers to develop diagnostic detection tools for the regulated plant pathogen Lachnellula willkommii.</title>
        <authorList>
            <person name="Giroux E."/>
            <person name="Bilodeau G."/>
        </authorList>
    </citation>
    <scope>NUCLEOTIDE SEQUENCE [LARGE SCALE GENOMIC DNA]</scope>
    <source>
        <strain evidence="24 25">CBS 203.66</strain>
    </source>
</reference>
<dbReference type="Proteomes" id="UP000469559">
    <property type="component" value="Unassembled WGS sequence"/>
</dbReference>
<accession>A0A8T9AZ97</accession>
<evidence type="ECO:0000256" key="7">
    <source>
        <dbReference type="ARBA" id="ARBA00022723"/>
    </source>
</evidence>
<dbReference type="InterPro" id="IPR001584">
    <property type="entry name" value="Integrase_cat-core"/>
</dbReference>
<evidence type="ECO:0000256" key="21">
    <source>
        <dbReference type="ARBA" id="ARBA00049244"/>
    </source>
</evidence>
<evidence type="ECO:0000256" key="2">
    <source>
        <dbReference type="ARBA" id="ARBA00022578"/>
    </source>
</evidence>
<evidence type="ECO:0000256" key="22">
    <source>
        <dbReference type="SAM" id="MobiDB-lite"/>
    </source>
</evidence>
<evidence type="ECO:0000256" key="11">
    <source>
        <dbReference type="ARBA" id="ARBA00022840"/>
    </source>
</evidence>
<evidence type="ECO:0000256" key="20">
    <source>
        <dbReference type="ARBA" id="ARBA00048173"/>
    </source>
</evidence>
<evidence type="ECO:0000256" key="12">
    <source>
        <dbReference type="ARBA" id="ARBA00022842"/>
    </source>
</evidence>
<keyword evidence="9" id="KW-0255">Endonuclease</keyword>
<keyword evidence="19" id="KW-0233">DNA recombination</keyword>
<keyword evidence="16" id="KW-0808">Transferase</keyword>
<evidence type="ECO:0000259" key="23">
    <source>
        <dbReference type="PROSITE" id="PS50994"/>
    </source>
</evidence>
<evidence type="ECO:0000256" key="10">
    <source>
        <dbReference type="ARBA" id="ARBA00022801"/>
    </source>
</evidence>
<evidence type="ECO:0000256" key="4">
    <source>
        <dbReference type="ARBA" id="ARBA00022670"/>
    </source>
</evidence>
<keyword evidence="16" id="KW-0239">DNA-directed DNA polymerase</keyword>
<dbReference type="EMBL" id="QGMF01001877">
    <property type="protein sequence ID" value="TVY12516.1"/>
    <property type="molecule type" value="Genomic_DNA"/>
</dbReference>
<feature type="region of interest" description="Disordered" evidence="22">
    <location>
        <begin position="625"/>
        <end position="662"/>
    </location>
</feature>
<dbReference type="InterPro" id="IPR012337">
    <property type="entry name" value="RNaseH-like_sf"/>
</dbReference>
<dbReference type="PROSITE" id="PS50994">
    <property type="entry name" value="INTEGRASE"/>
    <property type="match status" value="1"/>
</dbReference>
<keyword evidence="17" id="KW-0917">Virion maturation</keyword>
<keyword evidence="12" id="KW-0460">Magnesium</keyword>
<dbReference type="GO" id="GO:0005524">
    <property type="term" value="F:ATP binding"/>
    <property type="evidence" value="ECO:0007669"/>
    <property type="project" value="UniProtKB-KW"/>
</dbReference>
<evidence type="ECO:0000256" key="16">
    <source>
        <dbReference type="ARBA" id="ARBA00022932"/>
    </source>
</evidence>
<dbReference type="Gene3D" id="3.30.420.10">
    <property type="entry name" value="Ribonuclease H-like superfamily/Ribonuclease H"/>
    <property type="match status" value="1"/>
</dbReference>
<dbReference type="GO" id="GO:0032196">
    <property type="term" value="P:transposition"/>
    <property type="evidence" value="ECO:0007669"/>
    <property type="project" value="UniProtKB-KW"/>
</dbReference>
<comment type="catalytic activity">
    <reaction evidence="21">
        <text>DNA(n) + a 2'-deoxyribonucleoside 5'-triphosphate = DNA(n+1) + diphosphate</text>
        <dbReference type="Rhea" id="RHEA:22508"/>
        <dbReference type="Rhea" id="RHEA-COMP:17339"/>
        <dbReference type="Rhea" id="RHEA-COMP:17340"/>
        <dbReference type="ChEBI" id="CHEBI:33019"/>
        <dbReference type="ChEBI" id="CHEBI:61560"/>
        <dbReference type="ChEBI" id="CHEBI:173112"/>
        <dbReference type="EC" id="2.7.7.7"/>
    </reaction>
</comment>
<keyword evidence="2" id="KW-0815">Transposition</keyword>
<keyword evidence="4" id="KW-0645">Protease</keyword>
<evidence type="ECO:0000256" key="6">
    <source>
        <dbReference type="ARBA" id="ARBA00022722"/>
    </source>
</evidence>
<gene>
    <name evidence="24" type="primary">POLX</name>
    <name evidence="24" type="ORF">LARI1_G009622</name>
</gene>
<keyword evidence="7" id="KW-0479">Metal-binding</keyword>
<dbReference type="OrthoDB" id="3544839at2759"/>
<keyword evidence="11" id="KW-0067">ATP-binding</keyword>
<dbReference type="Pfam" id="PF22936">
    <property type="entry name" value="Pol_BBD"/>
    <property type="match status" value="1"/>
</dbReference>
<keyword evidence="6" id="KW-0540">Nuclease</keyword>
<sequence>LETIARYFNKLTEASYESFKSADEYTSHIQSSAIYLKELGYELPKPFIAILLFKGLSSSFDAFSSRKYEEVTKNIKDIDITKLISDIISEEARLKSDTSSANRTTSNKPYCRHCRREGHIDTKCWIKHPELRQNYKRNKSENNNSEKTESTKAVMITLAYKGLNEQGTSNNKSKLILDSGASEHYTFNKDWLLDYKSVSNKSIRIANGHSLAVLGKGNIPVKAKNNEIIIKNVFYVPDLKANLISTKELINKGWNITFHKDLVELNNKTIKVTASWHNNAYYLNMLVDFNALEPVVYYTKPENNKLDLYHNRLNHLNKDTLLKTIDNTSGLSLNDNEASNNNISNCEPCFMGKFHNISSKKPMSTAPVLSIYDIDIAGPIRQLGPKGEKYFMTITDRGSRVAWVYPIKYKGDAYSVLVKFFNMIKTQFPNAKIKGLKLDNAKEFKSSKWTLFCDKNGTICEYTSPYSAPQNGIAEILNKYIIERLIAICKAKNIPLFLWPYLVQAIIHIKNRTYNSIINKTPFEALTDKKPNIGYIKILGSLAYILVPKETRKNGKLSEKGNKGILIGFESANNFLVYIPSENKVISTKNLIIKEDLVYTDDYNKSDDNNYLELLELSYSEDNTDLGSANTSDLPNNSSTQNDNNNSSSNSNIPDENEDITMHDNLDNYDELILDHYKDPDENNKRKLLTLI</sequence>
<dbReference type="InterPro" id="IPR039537">
    <property type="entry name" value="Retrotran_Ty1/copia-like"/>
</dbReference>
<dbReference type="GO" id="GO:0006310">
    <property type="term" value="P:DNA recombination"/>
    <property type="evidence" value="ECO:0007669"/>
    <property type="project" value="UniProtKB-KW"/>
</dbReference>
<keyword evidence="18" id="KW-0238">DNA-binding</keyword>
<evidence type="ECO:0000256" key="19">
    <source>
        <dbReference type="ARBA" id="ARBA00023172"/>
    </source>
</evidence>
<keyword evidence="25" id="KW-1185">Reference proteome</keyword>
<evidence type="ECO:0000256" key="13">
    <source>
        <dbReference type="ARBA" id="ARBA00022884"/>
    </source>
</evidence>
<evidence type="ECO:0000313" key="24">
    <source>
        <dbReference type="EMBL" id="TVY12516.1"/>
    </source>
</evidence>
<evidence type="ECO:0000256" key="1">
    <source>
        <dbReference type="ARBA" id="ARBA00002180"/>
    </source>
</evidence>
<dbReference type="GO" id="GO:0003677">
    <property type="term" value="F:DNA binding"/>
    <property type="evidence" value="ECO:0007669"/>
    <property type="project" value="UniProtKB-KW"/>
</dbReference>
<dbReference type="GO" id="GO:0005634">
    <property type="term" value="C:nucleus"/>
    <property type="evidence" value="ECO:0007669"/>
    <property type="project" value="UniProtKB-ARBA"/>
</dbReference>
<comment type="function">
    <text evidence="1">The aspartyl protease (PR) mediates the proteolytic cleavages of the Gag and Gag-Pol polyproteins after assembly of the VLP.</text>
</comment>
<comment type="caution">
    <text evidence="24">The sequence shown here is derived from an EMBL/GenBank/DDBJ whole genome shotgun (WGS) entry which is preliminary data.</text>
</comment>
<evidence type="ECO:0000256" key="3">
    <source>
        <dbReference type="ARBA" id="ARBA00022612"/>
    </source>
</evidence>
<dbReference type="PANTHER" id="PTHR42648">
    <property type="entry name" value="TRANSPOSASE, PUTATIVE-RELATED"/>
    <property type="match status" value="1"/>
</dbReference>
<dbReference type="AlphaFoldDB" id="A0A8T9AZ97"/>
<comment type="catalytic activity">
    <reaction evidence="20">
        <text>DNA(n) + a 2'-deoxyribonucleoside 5'-triphosphate = DNA(n+1) + diphosphate</text>
        <dbReference type="Rhea" id="RHEA:22508"/>
        <dbReference type="Rhea" id="RHEA-COMP:17339"/>
        <dbReference type="Rhea" id="RHEA-COMP:17340"/>
        <dbReference type="ChEBI" id="CHEBI:33019"/>
        <dbReference type="ChEBI" id="CHEBI:61560"/>
        <dbReference type="ChEBI" id="CHEBI:173112"/>
        <dbReference type="EC" id="2.7.7.49"/>
    </reaction>
</comment>
<evidence type="ECO:0000256" key="9">
    <source>
        <dbReference type="ARBA" id="ARBA00022759"/>
    </source>
</evidence>
<evidence type="ECO:0000256" key="5">
    <source>
        <dbReference type="ARBA" id="ARBA00022695"/>
    </source>
</evidence>
<keyword evidence="8" id="KW-0547">Nucleotide-binding</keyword>
<evidence type="ECO:0000256" key="18">
    <source>
        <dbReference type="ARBA" id="ARBA00023125"/>
    </source>
</evidence>
<dbReference type="PANTHER" id="PTHR42648:SF11">
    <property type="entry name" value="TRANSPOSON TY4-P GAG-POL POLYPROTEIN"/>
    <property type="match status" value="1"/>
</dbReference>
<keyword evidence="5" id="KW-0548">Nucleotidyltransferase</keyword>
<feature type="non-terminal residue" evidence="24">
    <location>
        <position position="1"/>
    </location>
</feature>
<keyword evidence="13" id="KW-0694">RNA-binding</keyword>
<evidence type="ECO:0000256" key="8">
    <source>
        <dbReference type="ARBA" id="ARBA00022741"/>
    </source>
</evidence>
<dbReference type="InterPro" id="IPR057670">
    <property type="entry name" value="SH3_retrovirus"/>
</dbReference>
<evidence type="ECO:0000256" key="17">
    <source>
        <dbReference type="ARBA" id="ARBA00023113"/>
    </source>
</evidence>
<feature type="non-terminal residue" evidence="24">
    <location>
        <position position="692"/>
    </location>
</feature>
<evidence type="ECO:0000256" key="15">
    <source>
        <dbReference type="ARBA" id="ARBA00022918"/>
    </source>
</evidence>
<feature type="compositionally biased region" description="Polar residues" evidence="22">
    <location>
        <begin position="625"/>
        <end position="635"/>
    </location>
</feature>
<name>A0A8T9AZ97_9HELO</name>
<dbReference type="GO" id="GO:0003964">
    <property type="term" value="F:RNA-directed DNA polymerase activity"/>
    <property type="evidence" value="ECO:0007669"/>
    <property type="project" value="UniProtKB-KW"/>
</dbReference>
<dbReference type="GO" id="GO:0003723">
    <property type="term" value="F:RNA binding"/>
    <property type="evidence" value="ECO:0007669"/>
    <property type="project" value="UniProtKB-KW"/>
</dbReference>
<dbReference type="InterPro" id="IPR054722">
    <property type="entry name" value="PolX-like_BBD"/>
</dbReference>
<evidence type="ECO:0000313" key="25">
    <source>
        <dbReference type="Proteomes" id="UP000469559"/>
    </source>
</evidence>
<dbReference type="GO" id="GO:0003887">
    <property type="term" value="F:DNA-directed DNA polymerase activity"/>
    <property type="evidence" value="ECO:0007669"/>
    <property type="project" value="UniProtKB-KW"/>
</dbReference>
<feature type="compositionally biased region" description="Low complexity" evidence="22">
    <location>
        <begin position="636"/>
        <end position="652"/>
    </location>
</feature>
<dbReference type="GO" id="GO:0008233">
    <property type="term" value="F:peptidase activity"/>
    <property type="evidence" value="ECO:0007669"/>
    <property type="project" value="UniProtKB-KW"/>
</dbReference>
<dbReference type="Pfam" id="PF25597">
    <property type="entry name" value="SH3_retrovirus"/>
    <property type="match status" value="1"/>
</dbReference>